<dbReference type="EMBL" id="CP017781">
    <property type="protein sequence ID" value="AOZ69327.1"/>
    <property type="molecule type" value="Genomic_DNA"/>
</dbReference>
<dbReference type="SUPFAM" id="SSF51735">
    <property type="entry name" value="NAD(P)-binding Rossmann-fold domains"/>
    <property type="match status" value="1"/>
</dbReference>
<reference evidence="2 3" key="1">
    <citation type="submission" date="2016-10" db="EMBL/GenBank/DDBJ databases">
        <title>Rhodobacter sp. LPB0142, isolated from sea water.</title>
        <authorList>
            <person name="Kim E."/>
            <person name="Yi H."/>
        </authorList>
    </citation>
    <scope>NUCLEOTIDE SEQUENCE [LARGE SCALE GENOMIC DNA]</scope>
    <source>
        <strain evidence="2 3">LPB0142</strain>
    </source>
</reference>
<dbReference type="Proteomes" id="UP000176562">
    <property type="component" value="Chromosome"/>
</dbReference>
<dbReference type="PANTHER" id="PTHR44013:SF1">
    <property type="entry name" value="ZINC-TYPE ALCOHOL DEHYDROGENASE-LIKE PROTEIN C16A3.02C"/>
    <property type="match status" value="1"/>
</dbReference>
<sequence length="317" mass="32458">MKAALARAYGGPDVISLEEIPAPVAPPGWAEVAVRAAAVTRGDARIRAAAAPPGLSAGLRLAFGLRRPRKPVLGMMFCGTLCAPVAGFAAGARVLGNTGLAMGAHAERLVIAPERLFAVPEGWDDAEAAALLFGALTAADFLIDKARLAPGARVLINGATGEVGCAALQIARFLGAEITARGRAENHDLARDLGAHRVLDYRDGPPRGAWDLVLDIAGTLPWPAARAIVAPGGMLAPVTASLGTMLGAGLRPHRAGGRRISATTTAEGPAAMARVLALCERGALRPVVGARLPFDAIAQAHARADSPHKRGAVVVLM</sequence>
<dbReference type="InterPro" id="IPR052733">
    <property type="entry name" value="Chloroplast_QOR"/>
</dbReference>
<dbReference type="STRING" id="1850250.LPB142_08360"/>
<dbReference type="Gene3D" id="3.90.180.10">
    <property type="entry name" value="Medium-chain alcohol dehydrogenases, catalytic domain"/>
    <property type="match status" value="1"/>
</dbReference>
<dbReference type="GO" id="GO:0016491">
    <property type="term" value="F:oxidoreductase activity"/>
    <property type="evidence" value="ECO:0007669"/>
    <property type="project" value="InterPro"/>
</dbReference>
<feature type="domain" description="Enoyl reductase (ER)" evidence="1">
    <location>
        <begin position="10"/>
        <end position="315"/>
    </location>
</feature>
<accession>A0A1D9MBV2</accession>
<dbReference type="Pfam" id="PF13602">
    <property type="entry name" value="ADH_zinc_N_2"/>
    <property type="match status" value="1"/>
</dbReference>
<dbReference type="InterPro" id="IPR020843">
    <property type="entry name" value="ER"/>
</dbReference>
<dbReference type="PANTHER" id="PTHR44013">
    <property type="entry name" value="ZINC-TYPE ALCOHOL DEHYDROGENASE-LIKE PROTEIN C16A3.02C"/>
    <property type="match status" value="1"/>
</dbReference>
<evidence type="ECO:0000313" key="2">
    <source>
        <dbReference type="EMBL" id="AOZ69327.1"/>
    </source>
</evidence>
<organism evidence="2 3">
    <name type="scientific">Rhodobacter xanthinilyticus</name>
    <dbReference type="NCBI Taxonomy" id="1850250"/>
    <lineage>
        <taxon>Bacteria</taxon>
        <taxon>Pseudomonadati</taxon>
        <taxon>Pseudomonadota</taxon>
        <taxon>Alphaproteobacteria</taxon>
        <taxon>Rhodobacterales</taxon>
        <taxon>Rhodobacter group</taxon>
        <taxon>Rhodobacter</taxon>
    </lineage>
</organism>
<dbReference type="SMART" id="SM00829">
    <property type="entry name" value="PKS_ER"/>
    <property type="match status" value="1"/>
</dbReference>
<name>A0A1D9MBV2_9RHOB</name>
<dbReference type="InterPro" id="IPR036291">
    <property type="entry name" value="NAD(P)-bd_dom_sf"/>
</dbReference>
<proteinExistence type="predicted"/>
<evidence type="ECO:0000313" key="3">
    <source>
        <dbReference type="Proteomes" id="UP000176562"/>
    </source>
</evidence>
<dbReference type="KEGG" id="rhp:LPB142_08360"/>
<dbReference type="SUPFAM" id="SSF50129">
    <property type="entry name" value="GroES-like"/>
    <property type="match status" value="1"/>
</dbReference>
<gene>
    <name evidence="2" type="ORF">LPB142_08360</name>
</gene>
<dbReference type="Gene3D" id="3.40.50.720">
    <property type="entry name" value="NAD(P)-binding Rossmann-like Domain"/>
    <property type="match status" value="1"/>
</dbReference>
<dbReference type="AlphaFoldDB" id="A0A1D9MBV2"/>
<evidence type="ECO:0000259" key="1">
    <source>
        <dbReference type="SMART" id="SM00829"/>
    </source>
</evidence>
<protein>
    <recommendedName>
        <fullName evidence="1">Enoyl reductase (ER) domain-containing protein</fullName>
    </recommendedName>
</protein>
<keyword evidence="3" id="KW-1185">Reference proteome</keyword>
<dbReference type="RefSeq" id="WP_071166093.1">
    <property type="nucleotide sequence ID" value="NZ_CP017781.1"/>
</dbReference>
<dbReference type="InterPro" id="IPR011032">
    <property type="entry name" value="GroES-like_sf"/>
</dbReference>
<dbReference type="CDD" id="cd08267">
    <property type="entry name" value="MDR1"/>
    <property type="match status" value="1"/>
</dbReference>